<dbReference type="PANTHER" id="PTHR43499">
    <property type="entry name" value="ABC TRANSPORTER I FAMILY MEMBER 1"/>
    <property type="match status" value="1"/>
</dbReference>
<feature type="domain" description="ABC transporter" evidence="8">
    <location>
        <begin position="5"/>
        <end position="228"/>
    </location>
</feature>
<evidence type="ECO:0000256" key="4">
    <source>
        <dbReference type="ARBA" id="ARBA00022840"/>
    </source>
</evidence>
<proteinExistence type="predicted"/>
<evidence type="ECO:0000256" key="3">
    <source>
        <dbReference type="ARBA" id="ARBA00022748"/>
    </source>
</evidence>
<name>A0AAV3TWV7_9ALTE</name>
<keyword evidence="2" id="KW-0547">Nucleotide-binding</keyword>
<dbReference type="RefSeq" id="WP_345415390.1">
    <property type="nucleotide sequence ID" value="NZ_AP031496.1"/>
</dbReference>
<comment type="caution">
    <text evidence="9">The sequence shown here is derived from an EMBL/GenBank/DDBJ whole genome shotgun (WGS) entry which is preliminary data.</text>
</comment>
<dbReference type="GO" id="GO:0016887">
    <property type="term" value="F:ATP hydrolysis activity"/>
    <property type="evidence" value="ECO:0007669"/>
    <property type="project" value="InterPro"/>
</dbReference>
<sequence length="228" mass="25563">MATELELVDMACERDERVLFCGLSYRFEPGHVVQIEGPNGSGKTTLLRTLTTLSQDYAGELLWRGRPLSKQRHDYLSQLLYLGHLPGVKKALSPAENLRWYAHSRGESARRVGTALYNVGLAGFEEVPCFQLSAGQQRRVALARLYMSDQPETWILDEPFTAIDKAGVGALEQTISHQAALGGTVILTTHQDLHSIDASHINLRDYQPMEQQPEKQQLQDYQAPDCQQ</sequence>
<dbReference type="Gene3D" id="3.40.50.300">
    <property type="entry name" value="P-loop containing nucleotide triphosphate hydrolases"/>
    <property type="match status" value="1"/>
</dbReference>
<dbReference type="PROSITE" id="PS00211">
    <property type="entry name" value="ABC_TRANSPORTER_1"/>
    <property type="match status" value="1"/>
</dbReference>
<dbReference type="InterPro" id="IPR005895">
    <property type="entry name" value="ABC_transptr_haem_export_CcmA"/>
</dbReference>
<dbReference type="InterPro" id="IPR027417">
    <property type="entry name" value="P-loop_NTPase"/>
</dbReference>
<keyword evidence="10" id="KW-1185">Reference proteome</keyword>
<dbReference type="EMBL" id="BAABLX010000001">
    <property type="protein sequence ID" value="GAA4929196.1"/>
    <property type="molecule type" value="Genomic_DNA"/>
</dbReference>
<feature type="compositionally biased region" description="Polar residues" evidence="7">
    <location>
        <begin position="214"/>
        <end position="228"/>
    </location>
</feature>
<evidence type="ECO:0000256" key="2">
    <source>
        <dbReference type="ARBA" id="ARBA00022741"/>
    </source>
</evidence>
<dbReference type="Pfam" id="PF00005">
    <property type="entry name" value="ABC_tran"/>
    <property type="match status" value="1"/>
</dbReference>
<dbReference type="PROSITE" id="PS50893">
    <property type="entry name" value="ABC_TRANSPORTER_2"/>
    <property type="match status" value="1"/>
</dbReference>
<gene>
    <name evidence="9" type="primary">ccmA</name>
    <name evidence="9" type="ORF">GCM10025791_01070</name>
</gene>
<dbReference type="SMART" id="SM00382">
    <property type="entry name" value="AAA"/>
    <property type="match status" value="1"/>
</dbReference>
<evidence type="ECO:0000313" key="10">
    <source>
        <dbReference type="Proteomes" id="UP001409585"/>
    </source>
</evidence>
<dbReference type="InterPro" id="IPR003439">
    <property type="entry name" value="ABC_transporter-like_ATP-bd"/>
</dbReference>
<dbReference type="NCBIfam" id="TIGR01189">
    <property type="entry name" value="ccmA"/>
    <property type="match status" value="1"/>
</dbReference>
<keyword evidence="6" id="KW-0472">Membrane</keyword>
<organism evidence="9 10">
    <name type="scientific">Halioxenophilus aromaticivorans</name>
    <dbReference type="NCBI Taxonomy" id="1306992"/>
    <lineage>
        <taxon>Bacteria</taxon>
        <taxon>Pseudomonadati</taxon>
        <taxon>Pseudomonadota</taxon>
        <taxon>Gammaproteobacteria</taxon>
        <taxon>Alteromonadales</taxon>
        <taxon>Alteromonadaceae</taxon>
        <taxon>Halioxenophilus</taxon>
    </lineage>
</organism>
<keyword evidence="5" id="KW-1278">Translocase</keyword>
<dbReference type="GO" id="GO:0017004">
    <property type="term" value="P:cytochrome complex assembly"/>
    <property type="evidence" value="ECO:0007669"/>
    <property type="project" value="UniProtKB-KW"/>
</dbReference>
<evidence type="ECO:0000256" key="6">
    <source>
        <dbReference type="ARBA" id="ARBA00023136"/>
    </source>
</evidence>
<evidence type="ECO:0000259" key="8">
    <source>
        <dbReference type="PROSITE" id="PS50893"/>
    </source>
</evidence>
<keyword evidence="3" id="KW-0201">Cytochrome c-type biogenesis</keyword>
<accession>A0AAV3TWV7</accession>
<evidence type="ECO:0000256" key="5">
    <source>
        <dbReference type="ARBA" id="ARBA00022967"/>
    </source>
</evidence>
<dbReference type="InterPro" id="IPR003593">
    <property type="entry name" value="AAA+_ATPase"/>
</dbReference>
<evidence type="ECO:0000256" key="1">
    <source>
        <dbReference type="ARBA" id="ARBA00022448"/>
    </source>
</evidence>
<evidence type="ECO:0000313" key="9">
    <source>
        <dbReference type="EMBL" id="GAA4929196.1"/>
    </source>
</evidence>
<dbReference type="InterPro" id="IPR017871">
    <property type="entry name" value="ABC_transporter-like_CS"/>
</dbReference>
<reference evidence="10" key="1">
    <citation type="journal article" date="2019" name="Int. J. Syst. Evol. Microbiol.">
        <title>The Global Catalogue of Microorganisms (GCM) 10K type strain sequencing project: providing services to taxonomists for standard genome sequencing and annotation.</title>
        <authorList>
            <consortium name="The Broad Institute Genomics Platform"/>
            <consortium name="The Broad Institute Genome Sequencing Center for Infectious Disease"/>
            <person name="Wu L."/>
            <person name="Ma J."/>
        </authorList>
    </citation>
    <scope>NUCLEOTIDE SEQUENCE [LARGE SCALE GENOMIC DNA]</scope>
    <source>
        <strain evidence="10">JCM 19134</strain>
    </source>
</reference>
<feature type="region of interest" description="Disordered" evidence="7">
    <location>
        <begin position="209"/>
        <end position="228"/>
    </location>
</feature>
<dbReference type="PANTHER" id="PTHR43499:SF1">
    <property type="entry name" value="ABC TRANSPORTER I FAMILY MEMBER 1"/>
    <property type="match status" value="1"/>
</dbReference>
<keyword evidence="1" id="KW-0813">Transport</keyword>
<dbReference type="Proteomes" id="UP001409585">
    <property type="component" value="Unassembled WGS sequence"/>
</dbReference>
<dbReference type="GO" id="GO:0022857">
    <property type="term" value="F:transmembrane transporter activity"/>
    <property type="evidence" value="ECO:0007669"/>
    <property type="project" value="InterPro"/>
</dbReference>
<dbReference type="NCBIfam" id="NF010061">
    <property type="entry name" value="PRK13538.1"/>
    <property type="match status" value="1"/>
</dbReference>
<dbReference type="SUPFAM" id="SSF52540">
    <property type="entry name" value="P-loop containing nucleoside triphosphate hydrolases"/>
    <property type="match status" value="1"/>
</dbReference>
<dbReference type="GO" id="GO:0005524">
    <property type="term" value="F:ATP binding"/>
    <property type="evidence" value="ECO:0007669"/>
    <property type="project" value="UniProtKB-KW"/>
</dbReference>
<evidence type="ECO:0000256" key="7">
    <source>
        <dbReference type="SAM" id="MobiDB-lite"/>
    </source>
</evidence>
<dbReference type="AlphaFoldDB" id="A0AAV3TWV7"/>
<protein>
    <submittedName>
        <fullName evidence="9">Cytochrome c biogenesis heme-transporting ATPase CcmA</fullName>
    </submittedName>
</protein>
<keyword evidence="4" id="KW-0067">ATP-binding</keyword>